<feature type="compositionally biased region" description="Basic and acidic residues" evidence="1">
    <location>
        <begin position="878"/>
        <end position="889"/>
    </location>
</feature>
<feature type="region of interest" description="Disordered" evidence="1">
    <location>
        <begin position="875"/>
        <end position="895"/>
    </location>
</feature>
<name>A0AAV4LYR8_BABCB</name>
<gene>
    <name evidence="2" type="ORF">BcabD6B2_42020</name>
</gene>
<evidence type="ECO:0000313" key="3">
    <source>
        <dbReference type="Proteomes" id="UP001497744"/>
    </source>
</evidence>
<sequence>MRANSDLFYIATIGISIAYRGVSGLAHRPLTNHNPRPLPAEDDTEYLLVHNARRVICRVYIPKPSQFCEGGTILEAACEKPLEHAIKSCADTGECTFLCHTAKKPFARRNASDTEPQESDAGIPNSSATWLCSGSGWTALYPKNGWITAIKGSVVRNLCKAFTVWLNQTAVSGFVTGETGLQECPKGNTIDIARDLTPDEASLLAVSSGENQKPVLHNLGVHDLRKDQGATGAPAPGRALDELDPKVLADARNQSAARTDVGGTHARPRNALEDARGLGEDAVEPEHGNRAVLRDGDDAAAHVEALDHRRGVDVVGGRDFAGGGAEEHHGAQRVKNDKVVLDGGGTPAGARRQGRNRQHAGEAHGRHVLLLVEHRVRHVGAVGKERPQLGRVVLAEVDEVPDAHARHLRLRHPAHELVRVAAVRPQALQRVVLKGARGLGERAAGAVPHLLLLRVNHRHLRRDHLLRHAGPDGRDVRVREPAGLGGAGVRPEGDGRYRHLRLVPVQVEHVLHVVDQQPAALVQHRQRVAQPGHAAQVAKDRALAHVQPHPRQVVVHQPVGARVPRAVDRAAVPPHERDGVLQRDRVGRNLPGRVLPVDHRVYGPLRVAANAPRRPPGAVLLAVAADVEAFVYALGQRREPRRLLHGVCDLEVVPAVGRHEAHELHEQRVGARRRPRAVEGARHLAGHRLRRLLREARQPAAAPQVEHGHQGPEPQHAQRVQHRDLARVPPLVPPPFDSVRERGHVLLVPRLWRGEHRRQRDDQRQPPRILRARLRVAVDVHRPAARGARPQPTGPRRRHAAAEDARRPEPAVEQPPELLELAPVHRGHVLLQEGVVHVALLVLHLAVHRALQPDPQREHGEDDPRGVQRLLDQLAPHLPEERPRRREQQPVDPRLRHRVRLLGEPVEPAAAHAQQRLQHRRAQAQAEEGVLLPVVDALQHVDALRLQRPPRRPEAQRLHPRLDAIQQIDNVQVEPVHAESLDRLRLRLVRKYHHWPAELRLNVADGVGKHVAHAVGLAAVVGQVARVLANVLLAQVLHDPQALLVPSRPVHGAAGQVTQPRPHDLPLPRAAIAGADERRQHERRERHALGPVLSSAPRHTFRHPLLRHVLEAHPRVQEVHQLLDRRRLDGERAPGALPVAQHVLDSRGLHPLHRVPQVELPHPADEAAQLRVVHVLEADVHRVAHLARQQEEPRGQQVPLLRDERVGVLHRRVDPPLRREVVREELAQPLEPLGLEHAPVDQRLAAQYGPEPELVEGLGAAAALRRRDQPAEAPLQRRAELLHARRRLHPVPDADALHEVQQVLADGQVVRRPQHPEHAGEQVQVVLVEHRPDQVVLVVAPVLDVVEAPAQAELARQRPGRQRQAAEPVVGPVDLNPLLLLAVLQQVLRPPCEGAGRGPAVVRVLRGRLQLRGEPKVNRLVLPRLARRVGRAVEQEVAERVHPAHGLGVAHAGVHEPLRPGLRPQLPQKAHEPNLVLPHQPRQPHVLQVQQQLVQRHPLLEADYGHVPPHRLPEELPGVGVDQPRERLQQIERRIAVKLREYLHVLDLQHQAVAGALQRVAGPARATLRQLRQKLPARLDQDPDQLVHELAQPQRQQHLDVLRVVDGQLAAARFRAAGQRQRDHALVAQVAHELVASERVPRAARFRRQHSPAASEQVLHLTILYNHPVRYVRVLDQIHVRRAASHTAAGQHARSHQIHGPSLVPHVEPPDELLPLGHRAKHPRGLQGQGRRAPAVQAKASLPRVVHQKHGKQRAVLAPERPDRMHPRHVRHHQAGVGTQRVVAAEGAVALNVARAVQDQHHEPLPVVQPLHAHHVGPRPHPLQNGLLDPLLRRGLLPLPRARNELGRVHVAHVPRHEPYRVVARRGVAVLEEQVARREEQLDAQPEVGHGAERAGRQELLQPRHHLRPQYVLAALVRDLRVHAAGDLRDPPAHLEVAPRRDLRRPHRVGRVKRDHPRPERVLAQPRRPQPPNQHRQRHVLVAQHALCVHAAVGRVDPLHREELEVLPVHPALVPVAPARRLARRIGRARGTHSARARPPAAHHPRRRHLVEHQVLLVREHRRRHVGHLHPAGGDRLAEHVLPDVHLDQQLVRRRGPHAPHVRHHLRRDGDQQLLRLRGRRVVPLGVDDRRHVLQRPHVARAAMLGDSHMRGARALARRARAAVWCANSRGGSRAPRSVRAPRDLAVLDERECELVRRDQLHVLRLRLVHLQEVLHRLRGDGALLGAARHELEVVGVALQRAVRRAHGDGAYDNVFSARVLTQHPQLLHVGRQLSGVQGLYGLSLVRRPGPGVLDLVRALRHHRLLRDVLERLRPRQSQSQLLDFLVVIAILLFSAGCFALRQLGGPRLLLALSWNTGGQPAQQLFSYAGRVVDLFRLHESHRRFCVTGCVGRLRHPWRIQVYQPQRLHLLQHLIDIDSTAHVAGRPPLFRSSKLRPADFHGLDVGLRRVEPDEAVRRLLFTVIQTEGNRLSS</sequence>
<comment type="caution">
    <text evidence="2">The sequence shown here is derived from an EMBL/GenBank/DDBJ whole genome shotgun (WGS) entry which is preliminary data.</text>
</comment>
<protein>
    <submittedName>
        <fullName evidence="2">PAN domain protein</fullName>
    </submittedName>
</protein>
<feature type="compositionally biased region" description="Basic and acidic residues" evidence="1">
    <location>
        <begin position="800"/>
        <end position="810"/>
    </location>
</feature>
<feature type="compositionally biased region" description="Basic and acidic residues" evidence="1">
    <location>
        <begin position="1931"/>
        <end position="1941"/>
    </location>
</feature>
<feature type="region of interest" description="Disordered" evidence="1">
    <location>
        <begin position="697"/>
        <end position="722"/>
    </location>
</feature>
<evidence type="ECO:0000256" key="1">
    <source>
        <dbReference type="SAM" id="MobiDB-lite"/>
    </source>
</evidence>
<proteinExistence type="predicted"/>
<dbReference type="GeneID" id="94196248"/>
<organism evidence="2 3">
    <name type="scientific">Babesia caballi</name>
    <dbReference type="NCBI Taxonomy" id="5871"/>
    <lineage>
        <taxon>Eukaryota</taxon>
        <taxon>Sar</taxon>
        <taxon>Alveolata</taxon>
        <taxon>Apicomplexa</taxon>
        <taxon>Aconoidasida</taxon>
        <taxon>Piroplasmida</taxon>
        <taxon>Babesiidae</taxon>
        <taxon>Babesia</taxon>
    </lineage>
</organism>
<feature type="region of interest" description="Disordered" evidence="1">
    <location>
        <begin position="1931"/>
        <end position="1976"/>
    </location>
</feature>
<evidence type="ECO:0000313" key="2">
    <source>
        <dbReference type="EMBL" id="GIX64767.1"/>
    </source>
</evidence>
<dbReference type="Proteomes" id="UP001497744">
    <property type="component" value="Unassembled WGS sequence"/>
</dbReference>
<reference evidence="2 3" key="1">
    <citation type="submission" date="2021-06" db="EMBL/GenBank/DDBJ databases">
        <title>Genome sequence of Babesia caballi.</title>
        <authorList>
            <person name="Yamagishi J."/>
            <person name="Kidaka T."/>
            <person name="Ochi A."/>
        </authorList>
    </citation>
    <scope>NUCLEOTIDE SEQUENCE [LARGE SCALE GENOMIC DNA]</scope>
    <source>
        <strain evidence="2">USDA-D6B2</strain>
    </source>
</reference>
<feature type="compositionally biased region" description="Basic residues" evidence="1">
    <location>
        <begin position="1942"/>
        <end position="1956"/>
    </location>
</feature>
<dbReference type="EMBL" id="BPLF01000003">
    <property type="protein sequence ID" value="GIX64767.1"/>
    <property type="molecule type" value="Genomic_DNA"/>
</dbReference>
<feature type="compositionally biased region" description="Basic and acidic residues" evidence="1">
    <location>
        <begin position="470"/>
        <end position="480"/>
    </location>
</feature>
<keyword evidence="3" id="KW-1185">Reference proteome</keyword>
<feature type="region of interest" description="Disordered" evidence="1">
    <location>
        <begin position="780"/>
        <end position="814"/>
    </location>
</feature>
<feature type="region of interest" description="Disordered" evidence="1">
    <location>
        <begin position="470"/>
        <end position="493"/>
    </location>
</feature>
<accession>A0AAV4LYR8</accession>
<dbReference type="RefSeq" id="XP_067716836.1">
    <property type="nucleotide sequence ID" value="XM_067860735.1"/>
</dbReference>